<evidence type="ECO:0000313" key="5">
    <source>
        <dbReference type="EMBL" id="CAL6007302.1"/>
    </source>
</evidence>
<dbReference type="EMBL" id="CATOUU010000825">
    <property type="protein sequence ID" value="CAI9951747.1"/>
    <property type="molecule type" value="Genomic_DNA"/>
</dbReference>
<reference evidence="2" key="1">
    <citation type="submission" date="2023-06" db="EMBL/GenBank/DDBJ databases">
        <authorList>
            <person name="Kurt Z."/>
        </authorList>
    </citation>
    <scope>NUCLEOTIDE SEQUENCE</scope>
</reference>
<name>A0AA86UHV5_9EUKA</name>
<dbReference type="Proteomes" id="UP001642409">
    <property type="component" value="Unassembled WGS sequence"/>
</dbReference>
<evidence type="ECO:0000313" key="2">
    <source>
        <dbReference type="EMBL" id="CAI9951747.1"/>
    </source>
</evidence>
<organism evidence="2">
    <name type="scientific">Hexamita inflata</name>
    <dbReference type="NCBI Taxonomy" id="28002"/>
    <lineage>
        <taxon>Eukaryota</taxon>
        <taxon>Metamonada</taxon>
        <taxon>Diplomonadida</taxon>
        <taxon>Hexamitidae</taxon>
        <taxon>Hexamitinae</taxon>
        <taxon>Hexamita</taxon>
    </lineage>
</organism>
<dbReference type="EMBL" id="CAXDID020000055">
    <property type="protein sequence ID" value="CAL6007302.1"/>
    <property type="molecule type" value="Genomic_DNA"/>
</dbReference>
<keyword evidence="8" id="KW-1185">Reference proteome</keyword>
<evidence type="ECO:0000256" key="1">
    <source>
        <dbReference type="SAM" id="Coils"/>
    </source>
</evidence>
<proteinExistence type="predicted"/>
<reference evidence="5 8" key="2">
    <citation type="submission" date="2024-07" db="EMBL/GenBank/DDBJ databases">
        <authorList>
            <person name="Akdeniz Z."/>
        </authorList>
    </citation>
    <scope>NUCLEOTIDE SEQUENCE [LARGE SCALE GENOMIC DNA]</scope>
</reference>
<keyword evidence="1" id="KW-0175">Coiled coil</keyword>
<dbReference type="AlphaFoldDB" id="A0AA86UHV5"/>
<feature type="coiled-coil region" evidence="1">
    <location>
        <begin position="87"/>
        <end position="146"/>
    </location>
</feature>
<comment type="caution">
    <text evidence="2">The sequence shown here is derived from an EMBL/GenBank/DDBJ whole genome shotgun (WGS) entry which is preliminary data.</text>
</comment>
<accession>A0AA86UHV5</accession>
<dbReference type="EMBL" id="CAXDID020000106">
    <property type="protein sequence ID" value="CAL6027879.1"/>
    <property type="molecule type" value="Genomic_DNA"/>
</dbReference>
<evidence type="ECO:0000313" key="3">
    <source>
        <dbReference type="EMBL" id="CAI9959387.1"/>
    </source>
</evidence>
<gene>
    <name evidence="5" type="ORF">HINF_LOCUS20574</name>
    <name evidence="6" type="ORF">HINF_LOCUS31534</name>
    <name evidence="2" type="ORF">HINF_LOCUS39392</name>
    <name evidence="3" type="ORF">HINF_LOCUS47032</name>
    <name evidence="4" type="ORF">HINF_LOCUS57174</name>
    <name evidence="7" type="ORF">HINF_LOCUS67077</name>
</gene>
<dbReference type="EMBL" id="CATOUU010001060">
    <property type="protein sequence ID" value="CAI9969529.1"/>
    <property type="molecule type" value="Genomic_DNA"/>
</dbReference>
<protein>
    <submittedName>
        <fullName evidence="5">Hypothetical_protein</fullName>
    </submittedName>
</protein>
<evidence type="ECO:0000313" key="6">
    <source>
        <dbReference type="EMBL" id="CAL6027879.1"/>
    </source>
</evidence>
<evidence type="ECO:0000313" key="7">
    <source>
        <dbReference type="EMBL" id="CAL6093617.1"/>
    </source>
</evidence>
<dbReference type="EMBL" id="CATOUU010000918">
    <property type="protein sequence ID" value="CAI9959387.1"/>
    <property type="molecule type" value="Genomic_DNA"/>
</dbReference>
<evidence type="ECO:0000313" key="4">
    <source>
        <dbReference type="EMBL" id="CAI9969529.1"/>
    </source>
</evidence>
<evidence type="ECO:0000313" key="8">
    <source>
        <dbReference type="Proteomes" id="UP001642409"/>
    </source>
</evidence>
<dbReference type="EMBL" id="CAXDID020000459">
    <property type="protein sequence ID" value="CAL6093617.1"/>
    <property type="molecule type" value="Genomic_DNA"/>
</dbReference>
<sequence length="187" mass="21882">MERSMIEQQLTLRRTITKQQQLMGMIANYTPYVDIESQIKISELNDQRNTLLNSLYEQEEEQQLAKSLYSSQIDQEQAQVSSLNIKMVEQNVTLKQVQMELEKQKELQEALTKQYKSTVNDLKDTIRILTNQMKVQADQLTKVQNQLYEEQRTNLLLQQKHAQEMVNLIDAKTVASIQADTILDYLK</sequence>